<evidence type="ECO:0000313" key="2">
    <source>
        <dbReference type="Proteomes" id="UP001162992"/>
    </source>
</evidence>
<gene>
    <name evidence="1" type="ORF">O6H91_08G081600</name>
</gene>
<protein>
    <submittedName>
        <fullName evidence="1">Uncharacterized protein</fullName>
    </submittedName>
</protein>
<organism evidence="1 2">
    <name type="scientific">Diphasiastrum complanatum</name>
    <name type="common">Issler's clubmoss</name>
    <name type="synonym">Lycopodium complanatum</name>
    <dbReference type="NCBI Taxonomy" id="34168"/>
    <lineage>
        <taxon>Eukaryota</taxon>
        <taxon>Viridiplantae</taxon>
        <taxon>Streptophyta</taxon>
        <taxon>Embryophyta</taxon>
        <taxon>Tracheophyta</taxon>
        <taxon>Lycopodiopsida</taxon>
        <taxon>Lycopodiales</taxon>
        <taxon>Lycopodiaceae</taxon>
        <taxon>Lycopodioideae</taxon>
        <taxon>Diphasiastrum</taxon>
    </lineage>
</organism>
<dbReference type="Proteomes" id="UP001162992">
    <property type="component" value="Chromosome 8"/>
</dbReference>
<proteinExistence type="predicted"/>
<comment type="caution">
    <text evidence="1">The sequence shown here is derived from an EMBL/GenBank/DDBJ whole genome shotgun (WGS) entry which is preliminary data.</text>
</comment>
<evidence type="ECO:0000313" key="1">
    <source>
        <dbReference type="EMBL" id="KAJ7547348.1"/>
    </source>
</evidence>
<reference evidence="2" key="1">
    <citation type="journal article" date="2024" name="Proc. Natl. Acad. Sci. U.S.A.">
        <title>Extraordinary preservation of gene collinearity over three hundred million years revealed in homosporous lycophytes.</title>
        <authorList>
            <person name="Li C."/>
            <person name="Wickell D."/>
            <person name="Kuo L.Y."/>
            <person name="Chen X."/>
            <person name="Nie B."/>
            <person name="Liao X."/>
            <person name="Peng D."/>
            <person name="Ji J."/>
            <person name="Jenkins J."/>
            <person name="Williams M."/>
            <person name="Shu S."/>
            <person name="Plott C."/>
            <person name="Barry K."/>
            <person name="Rajasekar S."/>
            <person name="Grimwood J."/>
            <person name="Han X."/>
            <person name="Sun S."/>
            <person name="Hou Z."/>
            <person name="He W."/>
            <person name="Dai G."/>
            <person name="Sun C."/>
            <person name="Schmutz J."/>
            <person name="Leebens-Mack J.H."/>
            <person name="Li F.W."/>
            <person name="Wang L."/>
        </authorList>
    </citation>
    <scope>NUCLEOTIDE SEQUENCE [LARGE SCALE GENOMIC DNA]</scope>
    <source>
        <strain evidence="2">cv. PW_Plant_1</strain>
    </source>
</reference>
<keyword evidence="2" id="KW-1185">Reference proteome</keyword>
<accession>A0ACC2CZC9</accession>
<name>A0ACC2CZC9_DIPCM</name>
<sequence length="344" mass="39060">MAAYSTSPSLSSSSSLDIPTSSSSSSQTHLEFLFFSSADQAVPLIAQSDDAALQLIDELWFWENVLRWPGRGQLRREAVAAMEAPDVGSDPGVSMGMSMELMHPCSALAVSKDSAIELTRPQLEKPKAFRELFEPRMNDKGERLVHPEAVVGNLNTESKMEQSMNHPPNVMHQKQEHIKATKDDDKLESQKEPRNPITSRKPQLETITSGKQLVTESKMGTPLVRRRRREQRKRIKSLTDLEYDEVKGFRELGFNFSEDELTPRMVRLVPGLKPLSWNSSDATDLQSETSPTQRVYPSEDWWIRKTGPPIQKWRLPDPQREGIDMKEQLKFWARAVASNVKQEC</sequence>
<dbReference type="EMBL" id="CM055099">
    <property type="protein sequence ID" value="KAJ7547348.1"/>
    <property type="molecule type" value="Genomic_DNA"/>
</dbReference>